<evidence type="ECO:0000313" key="2">
    <source>
        <dbReference type="EMBL" id="KOY60650.1"/>
    </source>
</evidence>
<dbReference type="RefSeq" id="WP_054480789.1">
    <property type="nucleotide sequence ID" value="NZ_CAWMRL010000072.1"/>
</dbReference>
<dbReference type="Gene3D" id="3.20.20.140">
    <property type="entry name" value="Metal-dependent hydrolases"/>
    <property type="match status" value="1"/>
</dbReference>
<evidence type="ECO:0000259" key="1">
    <source>
        <dbReference type="Pfam" id="PF04909"/>
    </source>
</evidence>
<evidence type="ECO:0000313" key="3">
    <source>
        <dbReference type="Proteomes" id="UP000037727"/>
    </source>
</evidence>
<accession>A0ABR5K886</accession>
<keyword evidence="3" id="KW-1185">Reference proteome</keyword>
<protein>
    <recommendedName>
        <fullName evidence="1">Amidohydrolase-related domain-containing protein</fullName>
    </recommendedName>
</protein>
<organism evidence="2 3">
    <name type="scientific">Photorhabdus heterorhabditis</name>
    <dbReference type="NCBI Taxonomy" id="880156"/>
    <lineage>
        <taxon>Bacteria</taxon>
        <taxon>Pseudomonadati</taxon>
        <taxon>Pseudomonadota</taxon>
        <taxon>Gammaproteobacteria</taxon>
        <taxon>Enterobacterales</taxon>
        <taxon>Morganellaceae</taxon>
        <taxon>Photorhabdus</taxon>
    </lineage>
</organism>
<dbReference type="Pfam" id="PF04909">
    <property type="entry name" value="Amidohydro_2"/>
    <property type="match status" value="1"/>
</dbReference>
<comment type="caution">
    <text evidence="2">The sequence shown here is derived from an EMBL/GenBank/DDBJ whole genome shotgun (WGS) entry which is preliminary data.</text>
</comment>
<feature type="domain" description="Amidohydrolase-related" evidence="1">
    <location>
        <begin position="92"/>
        <end position="262"/>
    </location>
</feature>
<dbReference type="Proteomes" id="UP000037727">
    <property type="component" value="Unassembled WGS sequence"/>
</dbReference>
<reference evidence="2 3" key="1">
    <citation type="submission" date="2015-09" db="EMBL/GenBank/DDBJ databases">
        <title>Draft genome sequence and assembly of Photorhabdus sp. VMG, a bacterial symbiont associated with Heterorhabditis zealandica.</title>
        <authorList>
            <person name="Naidoo S."/>
            <person name="Featherston J."/>
            <person name="Mothupi B."/>
            <person name="Gray V.M."/>
        </authorList>
    </citation>
    <scope>NUCLEOTIDE SEQUENCE [LARGE SCALE GENOMIC DNA]</scope>
    <source>
        <strain evidence="2 3">VMG</strain>
    </source>
</reference>
<proteinExistence type="predicted"/>
<sequence length="278" mass="30681">MREFDVNVFDAHIHTEFNGMPDNFSGIECSLASYKESIADIRFVGSLSDSASPSKEHGDLSQLGIYHCAVVQSLDYDFTSISQSLLSGEKLAIKINVGFIHRYASDDVFQPLYSLASLLKIPVMFHSGDPGWPHAKIKYADPVSLDEVAVDYPDVNFVLVHAGNPWFRSAAAVASKNTNVFLEGSSLIDGDLRTYSDERANRLISKPLSWILDYLGTSRKLIFGSGWPMVHLGSYIDAFSKGLPEEAWEDVFCNNALGLYGLRVAQGESARLVRMAKS</sequence>
<name>A0ABR5K886_9GAMM</name>
<gene>
    <name evidence="2" type="ORF">AM629_18195</name>
</gene>
<dbReference type="InterPro" id="IPR006680">
    <property type="entry name" value="Amidohydro-rel"/>
</dbReference>
<dbReference type="EMBL" id="LJCS01000072">
    <property type="protein sequence ID" value="KOY60650.1"/>
    <property type="molecule type" value="Genomic_DNA"/>
</dbReference>
<dbReference type="SUPFAM" id="SSF51556">
    <property type="entry name" value="Metallo-dependent hydrolases"/>
    <property type="match status" value="1"/>
</dbReference>
<dbReference type="InterPro" id="IPR032466">
    <property type="entry name" value="Metal_Hydrolase"/>
</dbReference>